<accession>A0A1S2VDH1</accession>
<comment type="similarity">
    <text evidence="1 4">Belongs to the glycosyl hydrolase 31 family.</text>
</comment>
<dbReference type="EMBL" id="MORL01000019">
    <property type="protein sequence ID" value="OIN56739.1"/>
    <property type="molecule type" value="Genomic_DNA"/>
</dbReference>
<name>A0A1S2VDH1_9BACT</name>
<dbReference type="InterPro" id="IPR017853">
    <property type="entry name" value="GH"/>
</dbReference>
<keyword evidence="9" id="KW-1185">Reference proteome</keyword>
<dbReference type="Gene3D" id="2.60.40.1180">
    <property type="entry name" value="Golgi alpha-mannosidase II"/>
    <property type="match status" value="2"/>
</dbReference>
<evidence type="ECO:0000256" key="4">
    <source>
        <dbReference type="RuleBase" id="RU361185"/>
    </source>
</evidence>
<keyword evidence="2 4" id="KW-0378">Hydrolase</keyword>
<dbReference type="GO" id="GO:0005975">
    <property type="term" value="P:carbohydrate metabolic process"/>
    <property type="evidence" value="ECO:0007669"/>
    <property type="project" value="InterPro"/>
</dbReference>
<keyword evidence="5" id="KW-0812">Transmembrane</keyword>
<dbReference type="InterPro" id="IPR050985">
    <property type="entry name" value="Alpha-glycosidase_related"/>
</dbReference>
<sequence>MKKRLKKIGKILGLTLVGLTVLGYVYFILPFWGIPFNQQRHGHPPLTPAWALECWLWEDDRNTAGYVDSLLAGYAAHDIPVRTILIDSPWSLRYNDFTVDTSRYPSPKRWFTGLQDKGYRVVLWMTSMVNRYSKDTRMQESGPWFEEAKAKGYLAGNGEQIKWWKGKGGFIDYTSPEAMRWWRGLQQQVFDFGIDGWKLDGTGTLFRQQFGPLPFLYQKTAGGWMTTRQYMDHYYRDEYKHGLTQNPEFVTLARAMDRGFHPEGFAPIDASPVNWVGDQKHYWQTPARAGGGEASGKDIALGGVQGFESAIQSILKSAALGYNIIGSDIAGFSGDSIPPRLYIRWAQFSAFCGLFLNGGHGERALWKRSRQELGIIRTYAWLHTELIPYMYSYVVSGHKGGPVLQRPVDGKYHYLFGDHLLVAPVYKDDLTNTVTLPAGQWRYWFDDGKLLDGGQTLTRDFPLAQFPVFIREGAVIPLSVKRAYTGLGDSLSAGYLTWLVYPKGNTAFTTYDTKTQEPLSLAVGQQGNTIRIQFTGKKQPHILRIHLDKPPVKLICDGHLLRNDEYQYLSAQKKLIIKTRTYAQGSYKIFL</sequence>
<feature type="domain" description="Glycosyl hydrolase family 31 C-terminal" evidence="7">
    <location>
        <begin position="412"/>
        <end position="476"/>
    </location>
</feature>
<dbReference type="SUPFAM" id="SSF51011">
    <property type="entry name" value="Glycosyl hydrolase domain"/>
    <property type="match status" value="1"/>
</dbReference>
<comment type="caution">
    <text evidence="8">The sequence shown here is derived from an EMBL/GenBank/DDBJ whole genome shotgun (WGS) entry which is preliminary data.</text>
</comment>
<dbReference type="PANTHER" id="PTHR43053:SF4">
    <property type="entry name" value="MYOGENESIS-REGULATING GLYCOSIDASE"/>
    <property type="match status" value="1"/>
</dbReference>
<dbReference type="RefSeq" id="WP_071505658.1">
    <property type="nucleotide sequence ID" value="NZ_MORL01000019.1"/>
</dbReference>
<protein>
    <submittedName>
        <fullName evidence="8">Glycoside hydrolase</fullName>
    </submittedName>
</protein>
<evidence type="ECO:0000256" key="5">
    <source>
        <dbReference type="SAM" id="Phobius"/>
    </source>
</evidence>
<evidence type="ECO:0000256" key="2">
    <source>
        <dbReference type="ARBA" id="ARBA00022801"/>
    </source>
</evidence>
<evidence type="ECO:0000259" key="7">
    <source>
        <dbReference type="Pfam" id="PF21365"/>
    </source>
</evidence>
<dbReference type="InterPro" id="IPR048395">
    <property type="entry name" value="Glyco_hydro_31_C"/>
</dbReference>
<gene>
    <name evidence="8" type="ORF">BLX24_23465</name>
</gene>
<evidence type="ECO:0000313" key="8">
    <source>
        <dbReference type="EMBL" id="OIN56739.1"/>
    </source>
</evidence>
<keyword evidence="3 4" id="KW-0326">Glycosidase</keyword>
<dbReference type="PANTHER" id="PTHR43053">
    <property type="entry name" value="GLYCOSIDASE FAMILY 31"/>
    <property type="match status" value="1"/>
</dbReference>
<evidence type="ECO:0000259" key="6">
    <source>
        <dbReference type="Pfam" id="PF01055"/>
    </source>
</evidence>
<dbReference type="GO" id="GO:0004553">
    <property type="term" value="F:hydrolase activity, hydrolyzing O-glycosyl compounds"/>
    <property type="evidence" value="ECO:0007669"/>
    <property type="project" value="InterPro"/>
</dbReference>
<dbReference type="InterPro" id="IPR000322">
    <property type="entry name" value="Glyco_hydro_31_TIM"/>
</dbReference>
<feature type="domain" description="Glycoside hydrolase family 31 TIM barrel" evidence="6">
    <location>
        <begin position="306"/>
        <end position="392"/>
    </location>
</feature>
<dbReference type="Pfam" id="PF21365">
    <property type="entry name" value="Glyco_hydro_31_3rd"/>
    <property type="match status" value="1"/>
</dbReference>
<feature type="transmembrane region" description="Helical" evidence="5">
    <location>
        <begin position="12"/>
        <end position="34"/>
    </location>
</feature>
<dbReference type="AlphaFoldDB" id="A0A1S2VDH1"/>
<dbReference type="SUPFAM" id="SSF51445">
    <property type="entry name" value="(Trans)glycosidases"/>
    <property type="match status" value="1"/>
</dbReference>
<keyword evidence="5" id="KW-0472">Membrane</keyword>
<dbReference type="OrthoDB" id="176168at2"/>
<keyword evidence="5" id="KW-1133">Transmembrane helix</keyword>
<dbReference type="Gene3D" id="3.20.20.80">
    <property type="entry name" value="Glycosidases"/>
    <property type="match status" value="1"/>
</dbReference>
<dbReference type="InterPro" id="IPR013780">
    <property type="entry name" value="Glyco_hydro_b"/>
</dbReference>
<proteinExistence type="inferred from homology"/>
<feature type="domain" description="Glycoside hydrolase family 31 TIM barrel" evidence="6">
    <location>
        <begin position="44"/>
        <end position="284"/>
    </location>
</feature>
<reference evidence="8 9" key="1">
    <citation type="submission" date="2016-10" db="EMBL/GenBank/DDBJ databases">
        <title>Arsenicibacter rosenii gen. nov., sp. nov., an efficient arsenic-methylating bacterium isolated from an arsenic-contaminated paddy soil.</title>
        <authorList>
            <person name="Huang K."/>
        </authorList>
    </citation>
    <scope>NUCLEOTIDE SEQUENCE [LARGE SCALE GENOMIC DNA]</scope>
    <source>
        <strain evidence="8 9">SM-1</strain>
    </source>
</reference>
<evidence type="ECO:0000313" key="9">
    <source>
        <dbReference type="Proteomes" id="UP000181790"/>
    </source>
</evidence>
<dbReference type="Pfam" id="PF01055">
    <property type="entry name" value="Glyco_hydro_31_2nd"/>
    <property type="match status" value="2"/>
</dbReference>
<evidence type="ECO:0000256" key="1">
    <source>
        <dbReference type="ARBA" id="ARBA00007806"/>
    </source>
</evidence>
<evidence type="ECO:0000256" key="3">
    <source>
        <dbReference type="ARBA" id="ARBA00023295"/>
    </source>
</evidence>
<organism evidence="8 9">
    <name type="scientific">Arsenicibacter rosenii</name>
    <dbReference type="NCBI Taxonomy" id="1750698"/>
    <lineage>
        <taxon>Bacteria</taxon>
        <taxon>Pseudomonadati</taxon>
        <taxon>Bacteroidota</taxon>
        <taxon>Cytophagia</taxon>
        <taxon>Cytophagales</taxon>
        <taxon>Spirosomataceae</taxon>
        <taxon>Arsenicibacter</taxon>
    </lineage>
</organism>
<dbReference type="Proteomes" id="UP000181790">
    <property type="component" value="Unassembled WGS sequence"/>
</dbReference>